<protein>
    <recommendedName>
        <fullName evidence="1">PEP-utilising enzyme mobile domain-containing protein</fullName>
    </recommendedName>
</protein>
<dbReference type="InterPro" id="IPR051549">
    <property type="entry name" value="PEP_Utilizing_Enz"/>
</dbReference>
<dbReference type="SUPFAM" id="SSF52009">
    <property type="entry name" value="Phosphohistidine domain"/>
    <property type="match status" value="1"/>
</dbReference>
<dbReference type="PANTHER" id="PTHR43615">
    <property type="entry name" value="PHOSPHOENOLPYRUVATE SYNTHASE-RELATED"/>
    <property type="match status" value="1"/>
</dbReference>
<dbReference type="STRING" id="1802301.A2664_03670"/>
<proteinExistence type="predicted"/>
<reference evidence="2 3" key="1">
    <citation type="journal article" date="2016" name="Nat. Commun.">
        <title>Thousands of microbial genomes shed light on interconnected biogeochemical processes in an aquifer system.</title>
        <authorList>
            <person name="Anantharaman K."/>
            <person name="Brown C.T."/>
            <person name="Hug L.A."/>
            <person name="Sharon I."/>
            <person name="Castelle C.J."/>
            <person name="Probst A.J."/>
            <person name="Thomas B.C."/>
            <person name="Singh A."/>
            <person name="Wilkins M.J."/>
            <person name="Karaoz U."/>
            <person name="Brodie E.L."/>
            <person name="Williams K.H."/>
            <person name="Hubbard S.S."/>
            <person name="Banfield J.F."/>
        </authorList>
    </citation>
    <scope>NUCLEOTIDE SEQUENCE [LARGE SCALE GENOMIC DNA]</scope>
</reference>
<comment type="caution">
    <text evidence="2">The sequence shown here is derived from an EMBL/GenBank/DDBJ whole genome shotgun (WGS) entry which is preliminary data.</text>
</comment>
<evidence type="ECO:0000313" key="2">
    <source>
        <dbReference type="EMBL" id="OHA17689.1"/>
    </source>
</evidence>
<dbReference type="Pfam" id="PF00391">
    <property type="entry name" value="PEP-utilizers"/>
    <property type="match status" value="1"/>
</dbReference>
<dbReference type="InterPro" id="IPR008279">
    <property type="entry name" value="PEP-util_enz_mobile_dom"/>
</dbReference>
<accession>A0A1G2M3L5</accession>
<dbReference type="Gene3D" id="3.50.30.10">
    <property type="entry name" value="Phosphohistidine domain"/>
    <property type="match status" value="1"/>
</dbReference>
<sequence>MKFIDESKQYQRLFHFEGIDFLMSDAWMGFYKGFYALETAIDDSWYCWLPKKVLEAQLDDGAEFFADTKRFNEYFNAHVEYLNKLLEIFDSEIKKPEILTKQNVEKFLGHWCLATSFFYRTEFFYTDKAYKLSVNNPVMQENLMRNYKLKERSRVEIFNYPWFGEDSYFRQMSRKLEKQFGVSIHDLKYYGVNDIYKLFDGVKVDSQVTRDRKEARVIIGEGNTVTVHAGAQVKDDILTLLKQAGEEIPSEIQILKGIPASKGKVIGRVKVIVSDPKTFDSLAKEFERMEKGDILVAETTSPEFMPACEKASAILANQGGLLSHAAVVSREFGIPCVVALKYATHVLKDGYIVEVDGEKGTVKILERK</sequence>
<dbReference type="GO" id="GO:0016772">
    <property type="term" value="F:transferase activity, transferring phosphorus-containing groups"/>
    <property type="evidence" value="ECO:0007669"/>
    <property type="project" value="InterPro"/>
</dbReference>
<evidence type="ECO:0000259" key="1">
    <source>
        <dbReference type="Pfam" id="PF00391"/>
    </source>
</evidence>
<feature type="domain" description="PEP-utilising enzyme mobile" evidence="1">
    <location>
        <begin position="290"/>
        <end position="360"/>
    </location>
</feature>
<gene>
    <name evidence="2" type="ORF">A2664_03670</name>
</gene>
<dbReference type="InterPro" id="IPR036637">
    <property type="entry name" value="Phosphohistidine_dom_sf"/>
</dbReference>
<evidence type="ECO:0000313" key="3">
    <source>
        <dbReference type="Proteomes" id="UP000178873"/>
    </source>
</evidence>
<name>A0A1G2M3L5_9BACT</name>
<dbReference type="Proteomes" id="UP000178873">
    <property type="component" value="Unassembled WGS sequence"/>
</dbReference>
<dbReference type="PANTHER" id="PTHR43615:SF1">
    <property type="entry name" value="PPDK_N DOMAIN-CONTAINING PROTEIN"/>
    <property type="match status" value="1"/>
</dbReference>
<dbReference type="EMBL" id="MHRF01000013">
    <property type="protein sequence ID" value="OHA17689.1"/>
    <property type="molecule type" value="Genomic_DNA"/>
</dbReference>
<organism evidence="2 3">
    <name type="scientific">Candidatus Taylorbacteria bacterium RIFCSPHIGHO2_01_FULL_46_22b</name>
    <dbReference type="NCBI Taxonomy" id="1802301"/>
    <lineage>
        <taxon>Bacteria</taxon>
        <taxon>Candidatus Tayloriibacteriota</taxon>
    </lineage>
</organism>
<dbReference type="AlphaFoldDB" id="A0A1G2M3L5"/>